<organism evidence="7 8">
    <name type="scientific">Bursaphelenchus okinawaensis</name>
    <dbReference type="NCBI Taxonomy" id="465554"/>
    <lineage>
        <taxon>Eukaryota</taxon>
        <taxon>Metazoa</taxon>
        <taxon>Ecdysozoa</taxon>
        <taxon>Nematoda</taxon>
        <taxon>Chromadorea</taxon>
        <taxon>Rhabditida</taxon>
        <taxon>Tylenchina</taxon>
        <taxon>Tylenchomorpha</taxon>
        <taxon>Aphelenchoidea</taxon>
        <taxon>Aphelenchoididae</taxon>
        <taxon>Bursaphelenchus</taxon>
    </lineage>
</organism>
<evidence type="ECO:0000256" key="3">
    <source>
        <dbReference type="ARBA" id="ARBA00022833"/>
    </source>
</evidence>
<evidence type="ECO:0000313" key="8">
    <source>
        <dbReference type="Proteomes" id="UP000614601"/>
    </source>
</evidence>
<dbReference type="Proteomes" id="UP000614601">
    <property type="component" value="Unassembled WGS sequence"/>
</dbReference>
<keyword evidence="8" id="KW-1185">Reference proteome</keyword>
<gene>
    <name evidence="7" type="ORF">BOKJ2_LOCUS6742</name>
</gene>
<comment type="caution">
    <text evidence="7">The sequence shown here is derived from an EMBL/GenBank/DDBJ whole genome shotgun (WGS) entry which is preliminary data.</text>
</comment>
<feature type="region of interest" description="Disordered" evidence="5">
    <location>
        <begin position="1"/>
        <end position="143"/>
    </location>
</feature>
<reference evidence="7" key="1">
    <citation type="submission" date="2020-09" db="EMBL/GenBank/DDBJ databases">
        <authorList>
            <person name="Kikuchi T."/>
        </authorList>
    </citation>
    <scope>NUCLEOTIDE SEQUENCE</scope>
    <source>
        <strain evidence="7">SH1</strain>
    </source>
</reference>
<feature type="compositionally biased region" description="Polar residues" evidence="5">
    <location>
        <begin position="70"/>
        <end position="103"/>
    </location>
</feature>
<accession>A0A811KNU5</accession>
<evidence type="ECO:0000256" key="2">
    <source>
        <dbReference type="ARBA" id="ARBA00022771"/>
    </source>
</evidence>
<sequence>MSVLMGPSEYPLATRDPTQQQQNYGYQWTNNRSSPNSLGSTNNSPSPLNSSAPAMNPTAPSPLVSANMGPPTSSSNNQENTSPASNLSPQGEASNPGSQNQMPGTAEGQMGQMMPQASGMGMQGQGMANQGMTPQANQGQGITPQGMGMSTMPNQVLREQNPNEIQGLYDYEMCCGSLNPQMPLPFSHFDQIRHMLLQTRYTMQDHPALRAHFAPGVNTAQGQNHIINMYPPGVPLNRGQCMMITPRPMMPQPMPVQQPAPAPPAKKKRQTKKEKEEQKKREEEEKRMQMMMQQQQQFQNQFMPMMPMDRPSSSEMVDHRLMSPSALPPHMKGPDGFAIPGPVMNRFKVPERIVEQNQPCLACSQPVQPDNKGIRCTIGGMGCGAVYHAACVQISPEALHLFMLEQQCEWICGNCTAKRRTPAF</sequence>
<dbReference type="EMBL" id="CAJFDH010000003">
    <property type="protein sequence ID" value="CAD5216747.1"/>
    <property type="molecule type" value="Genomic_DNA"/>
</dbReference>
<proteinExistence type="predicted"/>
<feature type="compositionally biased region" description="Polar residues" evidence="5">
    <location>
        <begin position="133"/>
        <end position="143"/>
    </location>
</feature>
<dbReference type="InterPro" id="IPR013083">
    <property type="entry name" value="Znf_RING/FYVE/PHD"/>
</dbReference>
<keyword evidence="3" id="KW-0862">Zinc</keyword>
<feature type="region of interest" description="Disordered" evidence="5">
    <location>
        <begin position="249"/>
        <end position="287"/>
    </location>
</feature>
<feature type="compositionally biased region" description="Basic and acidic residues" evidence="5">
    <location>
        <begin position="273"/>
        <end position="287"/>
    </location>
</feature>
<feature type="compositionally biased region" description="Low complexity" evidence="5">
    <location>
        <begin position="108"/>
        <end position="132"/>
    </location>
</feature>
<dbReference type="Gene3D" id="3.30.40.10">
    <property type="entry name" value="Zinc/RING finger domain, C3HC4 (zinc finger)"/>
    <property type="match status" value="1"/>
</dbReference>
<evidence type="ECO:0000256" key="5">
    <source>
        <dbReference type="SAM" id="MobiDB-lite"/>
    </source>
</evidence>
<dbReference type="GO" id="GO:0008270">
    <property type="term" value="F:zinc ion binding"/>
    <property type="evidence" value="ECO:0007669"/>
    <property type="project" value="UniProtKB-KW"/>
</dbReference>
<dbReference type="PROSITE" id="PS50016">
    <property type="entry name" value="ZF_PHD_2"/>
    <property type="match status" value="1"/>
</dbReference>
<dbReference type="Proteomes" id="UP000783686">
    <property type="component" value="Unassembled WGS sequence"/>
</dbReference>
<keyword evidence="2 4" id="KW-0863">Zinc-finger</keyword>
<feature type="compositionally biased region" description="Polar residues" evidence="5">
    <location>
        <begin position="16"/>
        <end position="32"/>
    </location>
</feature>
<feature type="compositionally biased region" description="Low complexity" evidence="5">
    <location>
        <begin position="33"/>
        <end position="57"/>
    </location>
</feature>
<dbReference type="EMBL" id="CAJFCW020000003">
    <property type="protein sequence ID" value="CAG9106546.1"/>
    <property type="molecule type" value="Genomic_DNA"/>
</dbReference>
<name>A0A811KNU5_9BILA</name>
<evidence type="ECO:0000256" key="1">
    <source>
        <dbReference type="ARBA" id="ARBA00022723"/>
    </source>
</evidence>
<dbReference type="AlphaFoldDB" id="A0A811KNU5"/>
<feature type="compositionally biased region" description="Pro residues" evidence="5">
    <location>
        <begin position="249"/>
        <end position="264"/>
    </location>
</feature>
<dbReference type="SUPFAM" id="SSF57903">
    <property type="entry name" value="FYVE/PHD zinc finger"/>
    <property type="match status" value="1"/>
</dbReference>
<dbReference type="InterPro" id="IPR019787">
    <property type="entry name" value="Znf_PHD-finger"/>
</dbReference>
<keyword evidence="1" id="KW-0479">Metal-binding</keyword>
<evidence type="ECO:0000259" key="6">
    <source>
        <dbReference type="PROSITE" id="PS50016"/>
    </source>
</evidence>
<dbReference type="InterPro" id="IPR011011">
    <property type="entry name" value="Znf_FYVE_PHD"/>
</dbReference>
<dbReference type="OrthoDB" id="10538560at2759"/>
<feature type="domain" description="PHD-type" evidence="6">
    <location>
        <begin position="357"/>
        <end position="418"/>
    </location>
</feature>
<evidence type="ECO:0000313" key="7">
    <source>
        <dbReference type="EMBL" id="CAD5216747.1"/>
    </source>
</evidence>
<evidence type="ECO:0000256" key="4">
    <source>
        <dbReference type="PROSITE-ProRule" id="PRU00146"/>
    </source>
</evidence>
<protein>
    <recommendedName>
        <fullName evidence="6">PHD-type domain-containing protein</fullName>
    </recommendedName>
</protein>